<evidence type="ECO:0000313" key="2">
    <source>
        <dbReference type="Proteomes" id="UP000009022"/>
    </source>
</evidence>
<dbReference type="GeneID" id="6755835"/>
<dbReference type="AlphaFoldDB" id="B3S3A7"/>
<keyword evidence="2" id="KW-1185">Reference proteome</keyword>
<name>B3S3A7_TRIAD</name>
<dbReference type="KEGG" id="tad:TRIADDRAFT_58652"/>
<gene>
    <name evidence="1" type="ORF">TRIADDRAFT_58652</name>
</gene>
<reference evidence="1 2" key="1">
    <citation type="journal article" date="2008" name="Nature">
        <title>The Trichoplax genome and the nature of placozoans.</title>
        <authorList>
            <person name="Srivastava M."/>
            <person name="Begovic E."/>
            <person name="Chapman J."/>
            <person name="Putnam N.H."/>
            <person name="Hellsten U."/>
            <person name="Kawashima T."/>
            <person name="Kuo A."/>
            <person name="Mitros T."/>
            <person name="Salamov A."/>
            <person name="Carpenter M.L."/>
            <person name="Signorovitch A.Y."/>
            <person name="Moreno M.A."/>
            <person name="Kamm K."/>
            <person name="Grimwood J."/>
            <person name="Schmutz J."/>
            <person name="Shapiro H."/>
            <person name="Grigoriev I.V."/>
            <person name="Buss L.W."/>
            <person name="Schierwater B."/>
            <person name="Dellaporta S.L."/>
            <person name="Rokhsar D.S."/>
        </authorList>
    </citation>
    <scope>NUCLEOTIDE SEQUENCE [LARGE SCALE GENOMIC DNA]</scope>
    <source>
        <strain evidence="1 2">Grell-BS-1999</strain>
    </source>
</reference>
<proteinExistence type="predicted"/>
<organism evidence="1 2">
    <name type="scientific">Trichoplax adhaerens</name>
    <name type="common">Trichoplax reptans</name>
    <dbReference type="NCBI Taxonomy" id="10228"/>
    <lineage>
        <taxon>Eukaryota</taxon>
        <taxon>Metazoa</taxon>
        <taxon>Placozoa</taxon>
        <taxon>Uniplacotomia</taxon>
        <taxon>Trichoplacea</taxon>
        <taxon>Trichoplacidae</taxon>
        <taxon>Trichoplax</taxon>
    </lineage>
</organism>
<sequence>MISTYHFVMNFKSQLARIMRSLQRLIEDSMGIITNLEERINLATYKTDAIDRIACNKACELVTSCKHRHCQSNSTIKTRSCHIKSCQNRLCRRNFDPRPHNKDCKKQQDNCPGLISDGIKHWQVAFQLFDKALNYILSNIELQLSSSNLQESMLDLKLYIKAYKEDINIALGNDLAEKRDSSPSLKEIIQHYAFKP</sequence>
<dbReference type="CTD" id="6755835"/>
<dbReference type="Proteomes" id="UP000009022">
    <property type="component" value="Unassembled WGS sequence"/>
</dbReference>
<evidence type="ECO:0000313" key="1">
    <source>
        <dbReference type="EMBL" id="EDV22756.1"/>
    </source>
</evidence>
<protein>
    <submittedName>
        <fullName evidence="1">Uncharacterized protein</fullName>
    </submittedName>
</protein>
<dbReference type="InParanoid" id="B3S3A7"/>
<dbReference type="EMBL" id="DS985248">
    <property type="protein sequence ID" value="EDV22756.1"/>
    <property type="molecule type" value="Genomic_DNA"/>
</dbReference>
<dbReference type="HOGENOM" id="CLU_1391865_0_0_1"/>
<accession>B3S3A7</accession>
<dbReference type="RefSeq" id="XP_002114622.1">
    <property type="nucleotide sequence ID" value="XM_002114586.1"/>
</dbReference>